<dbReference type="InterPro" id="IPR008160">
    <property type="entry name" value="Collagen"/>
</dbReference>
<dbReference type="AlphaFoldDB" id="A0A915NRU3"/>
<dbReference type="InterPro" id="IPR002486">
    <property type="entry name" value="Col_cuticle_N"/>
</dbReference>
<protein>
    <submittedName>
        <fullName evidence="6">Nematode cuticle collagen N-terminal domain-containing protein</fullName>
    </submittedName>
</protein>
<name>A0A915NRU3_9BILA</name>
<proteinExistence type="predicted"/>
<feature type="region of interest" description="Disordered" evidence="2">
    <location>
        <begin position="98"/>
        <end position="124"/>
    </location>
</feature>
<dbReference type="SMART" id="SM01088">
    <property type="entry name" value="Col_cuticle_N"/>
    <property type="match status" value="1"/>
</dbReference>
<keyword evidence="3" id="KW-0812">Transmembrane</keyword>
<evidence type="ECO:0000256" key="2">
    <source>
        <dbReference type="SAM" id="MobiDB-lite"/>
    </source>
</evidence>
<feature type="transmembrane region" description="Helical" evidence="3">
    <location>
        <begin position="12"/>
        <end position="31"/>
    </location>
</feature>
<keyword evidence="1" id="KW-0677">Repeat</keyword>
<dbReference type="PANTHER" id="PTHR24637:SF420">
    <property type="entry name" value="NEMATODE CUTICLE COLLAGEN N-TERMINAL DOMAIN-CONTAINING PROTEIN"/>
    <property type="match status" value="1"/>
</dbReference>
<feature type="domain" description="Nematode cuticle collagen N-terminal" evidence="4">
    <location>
        <begin position="8"/>
        <end position="60"/>
    </location>
</feature>
<evidence type="ECO:0000313" key="6">
    <source>
        <dbReference type="WBParaSite" id="scf7180000421269.g6581"/>
    </source>
</evidence>
<evidence type="ECO:0000256" key="3">
    <source>
        <dbReference type="SAM" id="Phobius"/>
    </source>
</evidence>
<accession>A0A915NRU3</accession>
<evidence type="ECO:0000259" key="4">
    <source>
        <dbReference type="SMART" id="SM01088"/>
    </source>
</evidence>
<evidence type="ECO:0000256" key="1">
    <source>
        <dbReference type="ARBA" id="ARBA00022737"/>
    </source>
</evidence>
<dbReference type="Pfam" id="PF01391">
    <property type="entry name" value="Collagen"/>
    <property type="match status" value="2"/>
</dbReference>
<dbReference type="WBParaSite" id="scf7180000421269.g6581">
    <property type="protein sequence ID" value="scf7180000421269.g6581"/>
    <property type="gene ID" value="scf7180000421269.g6581"/>
</dbReference>
<reference evidence="6" key="1">
    <citation type="submission" date="2022-11" db="UniProtKB">
        <authorList>
            <consortium name="WormBaseParasite"/>
        </authorList>
    </citation>
    <scope>IDENTIFICATION</scope>
</reference>
<dbReference type="PANTHER" id="PTHR24637">
    <property type="entry name" value="COLLAGEN"/>
    <property type="match status" value="1"/>
</dbReference>
<dbReference type="GO" id="GO:0042302">
    <property type="term" value="F:structural constituent of cuticle"/>
    <property type="evidence" value="ECO:0007669"/>
    <property type="project" value="InterPro"/>
</dbReference>
<feature type="region of interest" description="Disordered" evidence="2">
    <location>
        <begin position="153"/>
        <end position="249"/>
    </location>
</feature>
<feature type="compositionally biased region" description="Low complexity" evidence="2">
    <location>
        <begin position="153"/>
        <end position="170"/>
    </location>
</feature>
<keyword evidence="3" id="KW-1133">Transmembrane helix</keyword>
<keyword evidence="5" id="KW-1185">Reference proteome</keyword>
<sequence>MFEESSSKTVFLLSIVSCASLASLIILLPMAHFSMQRRLSLLISVANECKLESKNLWSDLNRNSYKTERFRRETGNNNYAKFEQAEKENLCCACSPGPPGKAGKPGRPGTDGTPGKWGWGGRPGKYIAASKDDAATDSCLKCYPGIPGPPGAPGLKGLPGLSGEPGKSGKNGVSSKNGLTGAAGQRGEIGFPGIKGPPGDPGRVLNGAPPGPQGAIGLPGPRGPPGKSGKDGEWGMPGSKGMRGLMGPRGEFGVVGMPGPQGSPGEPGPAGGCWHCKQDSFYQQQTTSKYHYYSIPPAPITSPPPPPTLIPIKQDLTNYNLATEQPLFKPIKEENKAYGQIQINKISSLPASSPSIPIQIKKAQFN</sequence>
<feature type="compositionally biased region" description="Low complexity" evidence="2">
    <location>
        <begin position="101"/>
        <end position="114"/>
    </location>
</feature>
<organism evidence="5 6">
    <name type="scientific">Meloidogyne floridensis</name>
    <dbReference type="NCBI Taxonomy" id="298350"/>
    <lineage>
        <taxon>Eukaryota</taxon>
        <taxon>Metazoa</taxon>
        <taxon>Ecdysozoa</taxon>
        <taxon>Nematoda</taxon>
        <taxon>Chromadorea</taxon>
        <taxon>Rhabditida</taxon>
        <taxon>Tylenchina</taxon>
        <taxon>Tylenchomorpha</taxon>
        <taxon>Tylenchoidea</taxon>
        <taxon>Meloidogynidae</taxon>
        <taxon>Meloidogyninae</taxon>
        <taxon>Meloidogyne</taxon>
    </lineage>
</organism>
<dbReference type="Proteomes" id="UP000887560">
    <property type="component" value="Unplaced"/>
</dbReference>
<evidence type="ECO:0000313" key="5">
    <source>
        <dbReference type="Proteomes" id="UP000887560"/>
    </source>
</evidence>
<keyword evidence="3" id="KW-0472">Membrane</keyword>